<evidence type="ECO:0000256" key="3">
    <source>
        <dbReference type="ARBA" id="ARBA00022801"/>
    </source>
</evidence>
<dbReference type="InterPro" id="IPR001967">
    <property type="entry name" value="Peptidase_S11_N"/>
</dbReference>
<dbReference type="PANTHER" id="PTHR21581">
    <property type="entry name" value="D-ALANYL-D-ALANINE CARBOXYPEPTIDASE"/>
    <property type="match status" value="1"/>
</dbReference>
<organism evidence="11 12">
    <name type="scientific">Pseudogemmobacter faecipullorum</name>
    <dbReference type="NCBI Taxonomy" id="2755041"/>
    <lineage>
        <taxon>Bacteria</taxon>
        <taxon>Pseudomonadati</taxon>
        <taxon>Pseudomonadota</taxon>
        <taxon>Alphaproteobacteria</taxon>
        <taxon>Rhodobacterales</taxon>
        <taxon>Paracoccaceae</taxon>
        <taxon>Pseudogemmobacter</taxon>
    </lineage>
</organism>
<dbReference type="SUPFAM" id="SSF56601">
    <property type="entry name" value="beta-lactamase/transpeptidase-like"/>
    <property type="match status" value="1"/>
</dbReference>
<keyword evidence="2 9" id="KW-0732">Signal</keyword>
<keyword evidence="3 11" id="KW-0378">Hydrolase</keyword>
<evidence type="ECO:0000256" key="1">
    <source>
        <dbReference type="ARBA" id="ARBA00007164"/>
    </source>
</evidence>
<keyword evidence="5" id="KW-0573">Peptidoglycan synthesis</keyword>
<dbReference type="InterPro" id="IPR012338">
    <property type="entry name" value="Beta-lactam/transpept-like"/>
</dbReference>
<evidence type="ECO:0000256" key="5">
    <source>
        <dbReference type="ARBA" id="ARBA00022984"/>
    </source>
</evidence>
<dbReference type="Pfam" id="PF00768">
    <property type="entry name" value="Peptidase_S11"/>
    <property type="match status" value="1"/>
</dbReference>
<evidence type="ECO:0000256" key="9">
    <source>
        <dbReference type="SAM" id="SignalP"/>
    </source>
</evidence>
<feature type="chain" id="PRO_5046033384" evidence="9">
    <location>
        <begin position="30"/>
        <end position="669"/>
    </location>
</feature>
<gene>
    <name evidence="11" type="ORF">H0485_06515</name>
</gene>
<evidence type="ECO:0000256" key="2">
    <source>
        <dbReference type="ARBA" id="ARBA00022729"/>
    </source>
</evidence>
<dbReference type="Proteomes" id="UP001198571">
    <property type="component" value="Unassembled WGS sequence"/>
</dbReference>
<dbReference type="InterPro" id="IPR018044">
    <property type="entry name" value="Peptidase_S11"/>
</dbReference>
<accession>A0ABS8CJU1</accession>
<reference evidence="11 12" key="1">
    <citation type="submission" date="2020-07" db="EMBL/GenBank/DDBJ databases">
        <title>Pseudogemmobacter sp. nov., isolated from poultry manure in Taiwan.</title>
        <authorList>
            <person name="Lin S.-Y."/>
            <person name="Tang Y.-S."/>
            <person name="Young C.-C."/>
        </authorList>
    </citation>
    <scope>NUCLEOTIDE SEQUENCE [LARGE SCALE GENOMIC DNA]</scope>
    <source>
        <strain evidence="11 12">CC-YST710</strain>
    </source>
</reference>
<dbReference type="PANTHER" id="PTHR21581:SF6">
    <property type="entry name" value="TRAFFICKING PROTEIN PARTICLE COMPLEX SUBUNIT 12"/>
    <property type="match status" value="1"/>
</dbReference>
<dbReference type="RefSeq" id="WP_226934554.1">
    <property type="nucleotide sequence ID" value="NZ_JACDXX010000004.1"/>
</dbReference>
<dbReference type="PRINTS" id="PR00725">
    <property type="entry name" value="DADACBPTASE1"/>
</dbReference>
<dbReference type="EMBL" id="JACDXX010000004">
    <property type="protein sequence ID" value="MCB5409652.1"/>
    <property type="molecule type" value="Genomic_DNA"/>
</dbReference>
<keyword evidence="12" id="KW-1185">Reference proteome</keyword>
<name>A0ABS8CJU1_9RHOB</name>
<evidence type="ECO:0000256" key="4">
    <source>
        <dbReference type="ARBA" id="ARBA00022960"/>
    </source>
</evidence>
<evidence type="ECO:0000313" key="12">
    <source>
        <dbReference type="Proteomes" id="UP001198571"/>
    </source>
</evidence>
<evidence type="ECO:0000259" key="10">
    <source>
        <dbReference type="Pfam" id="PF00768"/>
    </source>
</evidence>
<evidence type="ECO:0000313" key="11">
    <source>
        <dbReference type="EMBL" id="MCB5409652.1"/>
    </source>
</evidence>
<comment type="caution">
    <text evidence="11">The sequence shown here is derived from an EMBL/GenBank/DDBJ whole genome shotgun (WGS) entry which is preliminary data.</text>
</comment>
<dbReference type="GO" id="GO:0016787">
    <property type="term" value="F:hydrolase activity"/>
    <property type="evidence" value="ECO:0007669"/>
    <property type="project" value="UniProtKB-KW"/>
</dbReference>
<protein>
    <submittedName>
        <fullName evidence="11">Serine hydrolase</fullName>
    </submittedName>
</protein>
<keyword evidence="4" id="KW-0133">Cell shape</keyword>
<comment type="similarity">
    <text evidence="1 7">Belongs to the peptidase S11 family.</text>
</comment>
<evidence type="ECO:0000256" key="8">
    <source>
        <dbReference type="SAM" id="MobiDB-lite"/>
    </source>
</evidence>
<sequence length="669" mass="68841">MASLVGRFIRSILVCTALFALVSPSPSEAAPYAAIVMDARTGEELWSQNADARLHPASLTKMMTLYITFQELQSGRMTLDTEVVVSKNAAAQPPSRLGLKPGQRIKVRYLIRAAAIKSANDAASALGDHIGGSEAAFAERMTRTARALGMRNTTFKNANGLTAAGHLSSARDMNLLGRHLFYDFPQFYNIFSRRTADAGMAKVTNTNSRFLDGYEGADGIKTGYTVAAGFNLTASARRGDKRLIATVFGGTSTAQRNGKMVEVMNKGFGLARERVREKPPAAAPIPEKSAPIPRSDIEALVAEAAATEIPAAAKTIRVSGEVTSSPRPRSRPAAAPAEAVMLAEAVPVVPDALSAAIAEGVESALAEAVAEPPPANSFEAQALALSAPPAAPRDEPAAPEAAPEAVTEAMLAEAPPADSLEAQAQALAGASGDSAPPPAPGSLEAQALALASGESTGAEARPSADASLATLRPRARPDLPAIAETPAPVQEEVQLAAVDPEPVLEMVAAASAEPVAPAGLALAPVPAAAETLTAAASEAPVERVAAATIAPELAEPVAPARKAPIFDSVELASASEPAGEELVVVSKSTAGGRAWGVSVGAYSSHYEAERALLKTGLAESATLDQGLRKVTQSKGKYRASFLGLTEEQAGLACRRLRARGMACEANGPA</sequence>
<evidence type="ECO:0000256" key="6">
    <source>
        <dbReference type="ARBA" id="ARBA00023316"/>
    </source>
</evidence>
<feature type="region of interest" description="Disordered" evidence="8">
    <location>
        <begin position="386"/>
        <end position="405"/>
    </location>
</feature>
<keyword evidence="6" id="KW-0961">Cell wall biogenesis/degradation</keyword>
<proteinExistence type="inferred from homology"/>
<evidence type="ECO:0000256" key="7">
    <source>
        <dbReference type="RuleBase" id="RU004016"/>
    </source>
</evidence>
<feature type="signal peptide" evidence="9">
    <location>
        <begin position="1"/>
        <end position="29"/>
    </location>
</feature>
<dbReference type="Gene3D" id="3.40.710.10">
    <property type="entry name" value="DD-peptidase/beta-lactamase superfamily"/>
    <property type="match status" value="1"/>
</dbReference>
<feature type="domain" description="Peptidase S11 D-alanyl-D-alanine carboxypeptidase A N-terminal" evidence="10">
    <location>
        <begin position="24"/>
        <end position="250"/>
    </location>
</feature>